<dbReference type="Pfam" id="PF05802">
    <property type="entry name" value="SctB2"/>
    <property type="match status" value="1"/>
</dbReference>
<protein>
    <submittedName>
        <fullName evidence="1">Uncharacterized protein</fullName>
    </submittedName>
</protein>
<organism evidence="1 2">
    <name type="scientific">Chitinimonas arctica</name>
    <dbReference type="NCBI Taxonomy" id="2594795"/>
    <lineage>
        <taxon>Bacteria</taxon>
        <taxon>Pseudomonadati</taxon>
        <taxon>Pseudomonadota</taxon>
        <taxon>Betaproteobacteria</taxon>
        <taxon>Neisseriales</taxon>
        <taxon>Chitinibacteraceae</taxon>
        <taxon>Chitinimonas</taxon>
    </lineage>
</organism>
<accession>A0A516S9N7</accession>
<evidence type="ECO:0000313" key="2">
    <source>
        <dbReference type="Proteomes" id="UP000317550"/>
    </source>
</evidence>
<reference evidence="2" key="1">
    <citation type="submission" date="2019-07" db="EMBL/GenBank/DDBJ databases">
        <title>Chitinimonas sp. nov., isolated from Ny-Alesund, arctica soil.</title>
        <authorList>
            <person name="Xu Q."/>
            <person name="Peng F."/>
        </authorList>
    </citation>
    <scope>NUCLEOTIDE SEQUENCE [LARGE SCALE GENOMIC DNA]</scope>
    <source>
        <strain evidence="2">R3-44</strain>
    </source>
</reference>
<gene>
    <name evidence="1" type="ORF">FNU76_00110</name>
</gene>
<evidence type="ECO:0000313" key="1">
    <source>
        <dbReference type="EMBL" id="QDQ24871.1"/>
    </source>
</evidence>
<keyword evidence="2" id="KW-1185">Reference proteome</keyword>
<dbReference type="EMBL" id="CP041730">
    <property type="protein sequence ID" value="QDQ24871.1"/>
    <property type="molecule type" value="Genomic_DNA"/>
</dbReference>
<dbReference type="KEGG" id="cari:FNU76_00110"/>
<dbReference type="Proteomes" id="UP000317550">
    <property type="component" value="Chromosome"/>
</dbReference>
<dbReference type="AlphaFoldDB" id="A0A516S9N7"/>
<sequence length="211" mass="22085">MTAPIERNAVSIAAPVSTINAPIGDSFSLEAEGVQRDIVALINEVMLKLAEINKKNRDQNLEAKVKQVMESFRGQMLAYLDKLDSIEKARKAAITEGAGGIVGGGLGVGGAAGHGVGATIEHTVTHEISKTVGESAGQIASNASKVEGALKSAEGQVAGARSEYTQRGTESFRQFCDEMVSRANKCSLDLKETTQALVDAIVKISSSIKIA</sequence>
<proteinExistence type="predicted"/>
<dbReference type="InterPro" id="IPR008611">
    <property type="entry name" value="SctB2-like"/>
</dbReference>
<name>A0A516S9N7_9NEIS</name>
<dbReference type="RefSeq" id="WP_143855796.1">
    <property type="nucleotide sequence ID" value="NZ_CP041730.1"/>
</dbReference>